<dbReference type="Pfam" id="PF13432">
    <property type="entry name" value="TPR_16"/>
    <property type="match status" value="1"/>
</dbReference>
<dbReference type="Gene3D" id="1.25.40.10">
    <property type="entry name" value="Tetratricopeptide repeat domain"/>
    <property type="match status" value="3"/>
</dbReference>
<protein>
    <recommendedName>
        <fullName evidence="4">Tetratricopeptide repeat protein</fullName>
    </recommendedName>
</protein>
<comment type="caution">
    <text evidence="2">The sequence shown here is derived from an EMBL/GenBank/DDBJ whole genome shotgun (WGS) entry which is preliminary data.</text>
</comment>
<dbReference type="AlphaFoldDB" id="A0A178KNX6"/>
<keyword evidence="1" id="KW-0802">TPR repeat</keyword>
<dbReference type="OrthoDB" id="238183at2"/>
<dbReference type="SUPFAM" id="SSF48452">
    <property type="entry name" value="TPR-like"/>
    <property type="match status" value="1"/>
</dbReference>
<dbReference type="EMBL" id="LVHF01000012">
    <property type="protein sequence ID" value="OAN18625.1"/>
    <property type="molecule type" value="Genomic_DNA"/>
</dbReference>
<name>A0A178KNX6_9GAMM</name>
<dbReference type="Proteomes" id="UP000078503">
    <property type="component" value="Unassembled WGS sequence"/>
</dbReference>
<dbReference type="SUPFAM" id="SSF53756">
    <property type="entry name" value="UDP-Glycosyltransferase/glycogen phosphorylase"/>
    <property type="match status" value="1"/>
</dbReference>
<dbReference type="InterPro" id="IPR019734">
    <property type="entry name" value="TPR_rpt"/>
</dbReference>
<evidence type="ECO:0000313" key="2">
    <source>
        <dbReference type="EMBL" id="OAN18625.1"/>
    </source>
</evidence>
<evidence type="ECO:0008006" key="4">
    <source>
        <dbReference type="Google" id="ProtNLM"/>
    </source>
</evidence>
<proteinExistence type="predicted"/>
<reference evidence="2 3" key="1">
    <citation type="submission" date="2016-03" db="EMBL/GenBank/DDBJ databases">
        <title>Photobacterium proteolyticum sp. nov. a protease producing bacterium isolated from ocean sediments of Laizhou Bay.</title>
        <authorList>
            <person name="Li Y."/>
        </authorList>
    </citation>
    <scope>NUCLEOTIDE SEQUENCE [LARGE SCALE GENOMIC DNA]</scope>
    <source>
        <strain evidence="2 3">R-40508</strain>
    </source>
</reference>
<keyword evidence="3" id="KW-1185">Reference proteome</keyword>
<dbReference type="SMART" id="SM00028">
    <property type="entry name" value="TPR"/>
    <property type="match status" value="4"/>
</dbReference>
<organism evidence="2 3">
    <name type="scientific">Photobacterium jeanii</name>
    <dbReference type="NCBI Taxonomy" id="858640"/>
    <lineage>
        <taxon>Bacteria</taxon>
        <taxon>Pseudomonadati</taxon>
        <taxon>Pseudomonadota</taxon>
        <taxon>Gammaproteobacteria</taxon>
        <taxon>Vibrionales</taxon>
        <taxon>Vibrionaceae</taxon>
        <taxon>Photobacterium</taxon>
    </lineage>
</organism>
<evidence type="ECO:0000313" key="3">
    <source>
        <dbReference type="Proteomes" id="UP000078503"/>
    </source>
</evidence>
<dbReference type="InterPro" id="IPR011990">
    <property type="entry name" value="TPR-like_helical_dom_sf"/>
</dbReference>
<dbReference type="PANTHER" id="PTHR12558">
    <property type="entry name" value="CELL DIVISION CYCLE 16,23,27"/>
    <property type="match status" value="1"/>
</dbReference>
<gene>
    <name evidence="2" type="ORF">A3K86_06995</name>
</gene>
<dbReference type="STRING" id="858640.A3K86_06995"/>
<evidence type="ECO:0000256" key="1">
    <source>
        <dbReference type="PROSITE-ProRule" id="PRU00339"/>
    </source>
</evidence>
<dbReference type="PANTHER" id="PTHR12558:SF13">
    <property type="entry name" value="CELL DIVISION CYCLE PROTEIN 27 HOMOLOG"/>
    <property type="match status" value="1"/>
</dbReference>
<sequence length="703" mass="80168">MTSEHDSTSMTLEEAFNLGVEHYQKGEKASSREIFEKILAVAPDSLPVLQVLSVLDMEEQEFAAAEAKLRHAQSLAPQDLSLILDLAIAIKAQGRNKEALGFIEEVLSYDPANTSALQLRQELTALMGQRGASKRDQYSLEAIQSQKQQQLDTEIQKTLDTVDTLIAQGHHQQAEQLILAILSLDENNSATLHKWAQLLISQEKNIEASHQLRRLVELDPSDELATFLLAKVLARLSNYNESRLVCQQFVRDNGPNALIEKQWLVTCVKEELWLQSDELGKSLVARYPEDNDIRYLFAFAKMQLLRERHNYTPESMQETLNVLEKALAGASKKRHIELTGYKGEVCWYMGDLTQSRQYFSDILQLNPDSKYTHWVQHHAFLHQHEWDKYYDAFELGIEQNARVSHNQDTPRWHTNASSEEVVLVLPEQGVGDEIRYYHSLGYISERAKKVFAACDQRLVPFLSNAYPDIEFVPVVRKQEGHTLDIPMHIADQATSWIPAGSIGREIYLTTGKHWAKPHYAVFPQDVKQKWQQQVDQHHTGKGLRIGISWRSGLGSAARNINFLKTHEVAHFIKQFPDATFYNLQYGECSKELKKIEKLSGKKVIQLDELDLKDDFLATAAVMDSLDLVFTAPTAVHMLTVSTTTPCYVYGAGSNESNFAEPTEYFGDMHEKQEFLFRFPPLMGNKYPMIEAISDRIKNDFREA</sequence>
<feature type="repeat" description="TPR" evidence="1">
    <location>
        <begin position="12"/>
        <end position="45"/>
    </location>
</feature>
<dbReference type="PROSITE" id="PS50005">
    <property type="entry name" value="TPR"/>
    <property type="match status" value="1"/>
</dbReference>
<dbReference type="RefSeq" id="WP_068329704.1">
    <property type="nucleotide sequence ID" value="NZ_LVHF01000012.1"/>
</dbReference>
<accession>A0A178KNX6</accession>